<feature type="compositionally biased region" description="Polar residues" evidence="1">
    <location>
        <begin position="63"/>
        <end position="74"/>
    </location>
</feature>
<keyword evidence="4" id="KW-1185">Reference proteome</keyword>
<dbReference type="InterPro" id="IPR006311">
    <property type="entry name" value="TAT_signal"/>
</dbReference>
<evidence type="ECO:0000313" key="3">
    <source>
        <dbReference type="EMBL" id="WMX46540.1"/>
    </source>
</evidence>
<sequence>MNLHARRASLAAATALGITAGLTAAIAAPANAATAATAATATADEVVIPNPGRERPRVDSLEHTGSTGYAHTQEGTGTVWTDYATGTDTPISDAQAAGHSGLHATISSEPFDQPRTVTVAAVGSDTTKSITLPGGQVWSKTYNADTTLAYTGDAAGLTSLTLYRAAEDGTTTARSITDIPHGISPVIAVQQDLRGAILRLRPTADGTGGGTYLLDYTTATVKPLPAAMATTGSYALGDRHVVYYPGYGKPLVSVPRDNPAAQPVQTVLPTPVGNEGPGLAFAVSGDSVVYQRNLLYPENGYLAGHALRSVPVGGGAATELLKHAQQGSFATAPDGSVLVPGGSSALDWALHRISAGADGTPRVTRVRDIAPMPRKITQLAMGGDRLHYLSPTGRDGMVELAEVDTNVGGTPASTAPKTRFRFLSDAPSGLASLGDGDPVVAWRHSVVLPTSTSSFWPVEGIPEGATVVDGAGRFFLAKAGDATYVGDLERRYAGESGVLFTLRNSPAALWDTTLWKPSAATGTLVNSYDLKTKTTSAAIDLGSGCRPTELQASSGRWLYWACGADRAGVYDLGLKKSVPVPVGEALLGDGFVVRHEGDKLRLTDAVTGQTSDVADLPASAAGSGRRTTWTVDKFGGGVAYVDAAQDVHVKPAGLARRPLATLDSSVPALSYADLSGVEPENTWEPVWRFSRPVSWELKVTKGDGQVIRTFTGARSAGAAVRVAWDGKDSRGRGIESGQYRWELIARPLDGADAAQAGRGAFDVHGSSLTTVPGTYTPMTPARLLDTRSGLGAPKAKVGPNGTVLLKVGGRGGVPTEGLTSVVLNVTATNATADSFVSVYPYGTLRTSASSLNFTAGKTTANLVTVPVTDGYVQLYNKNGSVDLLADVAGYYQEGTAASSYEAVTPTRLMDTRTGTGVPKAKVGAGRTVTLGVTEPGVTAVAMNVTATNATATSFVAAYPYGTTRPDVSNLNFTAGQTVPNLVIVPVKDGRITFYNRAGSVDVIADVAGYFKQGTGSVFTGMQPKRMMDTRAGLGAPEGKVGAGQSVSLTVGTKYKAVVLNVTATNPTEASFVSVHPYGTTRTSASNLNFVAGQTVANGVVVPVEDGRITFYNKNGSVDLIADVTGYYTG</sequence>
<organism evidence="3 4">
    <name type="scientific">Streptomyces roseicoloratus</name>
    <dbReference type="NCBI Taxonomy" id="2508722"/>
    <lineage>
        <taxon>Bacteria</taxon>
        <taxon>Bacillati</taxon>
        <taxon>Actinomycetota</taxon>
        <taxon>Actinomycetes</taxon>
        <taxon>Kitasatosporales</taxon>
        <taxon>Streptomycetaceae</taxon>
        <taxon>Streptomyces</taxon>
    </lineage>
</organism>
<dbReference type="Proteomes" id="UP001250858">
    <property type="component" value="Chromosome"/>
</dbReference>
<dbReference type="RefSeq" id="WP_309549017.1">
    <property type="nucleotide sequence ID" value="NZ_CP133762.1"/>
</dbReference>
<keyword evidence="2" id="KW-0732">Signal</keyword>
<name>A0ABY9RWI8_9ACTN</name>
<dbReference type="PROSITE" id="PS51318">
    <property type="entry name" value="TAT"/>
    <property type="match status" value="1"/>
</dbReference>
<evidence type="ECO:0000256" key="1">
    <source>
        <dbReference type="SAM" id="MobiDB-lite"/>
    </source>
</evidence>
<evidence type="ECO:0000256" key="2">
    <source>
        <dbReference type="SAM" id="SignalP"/>
    </source>
</evidence>
<feature type="chain" id="PRO_5045072838" description="FlgD Ig-like domain-containing protein" evidence="2">
    <location>
        <begin position="33"/>
        <end position="1129"/>
    </location>
</feature>
<gene>
    <name evidence="3" type="ORF">RGF97_19185</name>
</gene>
<evidence type="ECO:0008006" key="5">
    <source>
        <dbReference type="Google" id="ProtNLM"/>
    </source>
</evidence>
<feature type="compositionally biased region" description="Basic and acidic residues" evidence="1">
    <location>
        <begin position="52"/>
        <end position="62"/>
    </location>
</feature>
<accession>A0ABY9RWI8</accession>
<evidence type="ECO:0000313" key="4">
    <source>
        <dbReference type="Proteomes" id="UP001250858"/>
    </source>
</evidence>
<protein>
    <recommendedName>
        <fullName evidence="5">FlgD Ig-like domain-containing protein</fullName>
    </recommendedName>
</protein>
<dbReference type="EMBL" id="CP133762">
    <property type="protein sequence ID" value="WMX46540.1"/>
    <property type="molecule type" value="Genomic_DNA"/>
</dbReference>
<feature type="region of interest" description="Disordered" evidence="1">
    <location>
        <begin position="49"/>
        <end position="74"/>
    </location>
</feature>
<dbReference type="Gene3D" id="2.60.40.4070">
    <property type="match status" value="1"/>
</dbReference>
<reference evidence="3 4" key="1">
    <citation type="submission" date="2023-09" db="EMBL/GenBank/DDBJ databases">
        <title>Complete genome of Streptomyces roseicoloratus T14.</title>
        <authorList>
            <person name="Bashizi T."/>
            <person name="Kim M.-J."/>
            <person name="Lee G."/>
            <person name="Tagele S.B."/>
            <person name="Shin J.-H."/>
        </authorList>
    </citation>
    <scope>NUCLEOTIDE SEQUENCE [LARGE SCALE GENOMIC DNA]</scope>
    <source>
        <strain evidence="3 4">T14</strain>
    </source>
</reference>
<proteinExistence type="predicted"/>
<feature type="signal peptide" evidence="2">
    <location>
        <begin position="1"/>
        <end position="32"/>
    </location>
</feature>